<evidence type="ECO:0000256" key="7">
    <source>
        <dbReference type="ARBA" id="ARBA00023277"/>
    </source>
</evidence>
<dbReference type="GO" id="GO:0004134">
    <property type="term" value="F:4-alpha-glucanotransferase activity"/>
    <property type="evidence" value="ECO:0007669"/>
    <property type="project" value="UniProtKB-EC"/>
</dbReference>
<keyword evidence="5 10" id="KW-0328">Glycosyltransferase</keyword>
<comment type="similarity">
    <text evidence="2 10">Belongs to the disproportionating enzyme family.</text>
</comment>
<dbReference type="NCBIfam" id="TIGR00217">
    <property type="entry name" value="malQ"/>
    <property type="match status" value="1"/>
</dbReference>
<dbReference type="EMBL" id="DVMJ01000065">
    <property type="protein sequence ID" value="HIU13951.1"/>
    <property type="molecule type" value="Genomic_DNA"/>
</dbReference>
<evidence type="ECO:0000256" key="3">
    <source>
        <dbReference type="ARBA" id="ARBA00012560"/>
    </source>
</evidence>
<evidence type="ECO:0000256" key="1">
    <source>
        <dbReference type="ARBA" id="ARBA00000439"/>
    </source>
</evidence>
<dbReference type="InterPro" id="IPR003385">
    <property type="entry name" value="Glyco_hydro_77"/>
</dbReference>
<dbReference type="Pfam" id="PF02446">
    <property type="entry name" value="Glyco_hydro_77"/>
    <property type="match status" value="1"/>
</dbReference>
<protein>
    <recommendedName>
        <fullName evidence="4 10">4-alpha-glucanotransferase</fullName>
        <ecNumber evidence="3 10">2.4.1.25</ecNumber>
    </recommendedName>
    <alternativeName>
        <fullName evidence="8 10">Amylomaltase</fullName>
    </alternativeName>
    <alternativeName>
        <fullName evidence="9 10">Disproportionating enzyme</fullName>
    </alternativeName>
</protein>
<evidence type="ECO:0000313" key="11">
    <source>
        <dbReference type="EMBL" id="HIU13951.1"/>
    </source>
</evidence>
<evidence type="ECO:0000256" key="9">
    <source>
        <dbReference type="ARBA" id="ARBA00031501"/>
    </source>
</evidence>
<dbReference type="PANTHER" id="PTHR32438">
    <property type="entry name" value="4-ALPHA-GLUCANOTRANSFERASE DPE1, CHLOROPLASTIC/AMYLOPLASTIC"/>
    <property type="match status" value="1"/>
</dbReference>
<keyword evidence="7 10" id="KW-0119">Carbohydrate metabolism</keyword>
<reference evidence="11" key="1">
    <citation type="submission" date="2020-10" db="EMBL/GenBank/DDBJ databases">
        <authorList>
            <person name="Gilroy R."/>
        </authorList>
    </citation>
    <scope>NUCLEOTIDE SEQUENCE</scope>
    <source>
        <strain evidence="11">CHK195-11698</strain>
    </source>
</reference>
<evidence type="ECO:0000256" key="6">
    <source>
        <dbReference type="ARBA" id="ARBA00022679"/>
    </source>
</evidence>
<dbReference type="NCBIfam" id="NF011080">
    <property type="entry name" value="PRK14508.1-3"/>
    <property type="match status" value="1"/>
</dbReference>
<evidence type="ECO:0000256" key="10">
    <source>
        <dbReference type="RuleBase" id="RU361207"/>
    </source>
</evidence>
<proteinExistence type="inferred from homology"/>
<evidence type="ECO:0000313" key="12">
    <source>
        <dbReference type="Proteomes" id="UP000824175"/>
    </source>
</evidence>
<evidence type="ECO:0000256" key="4">
    <source>
        <dbReference type="ARBA" id="ARBA00020295"/>
    </source>
</evidence>
<dbReference type="GO" id="GO:0005975">
    <property type="term" value="P:carbohydrate metabolic process"/>
    <property type="evidence" value="ECO:0007669"/>
    <property type="project" value="InterPro"/>
</dbReference>
<dbReference type="PANTHER" id="PTHR32438:SF5">
    <property type="entry name" value="4-ALPHA-GLUCANOTRANSFERASE DPE1, CHLOROPLASTIC_AMYLOPLASTIC"/>
    <property type="match status" value="1"/>
</dbReference>
<organism evidence="11 12">
    <name type="scientific">Candidatus Fimiplasma intestinipullorum</name>
    <dbReference type="NCBI Taxonomy" id="2840825"/>
    <lineage>
        <taxon>Bacteria</taxon>
        <taxon>Bacillati</taxon>
        <taxon>Bacillota</taxon>
        <taxon>Clostridia</taxon>
        <taxon>Eubacteriales</taxon>
        <taxon>Candidatus Fimiplasma</taxon>
    </lineage>
</organism>
<comment type="catalytic activity">
    <reaction evidence="1 10">
        <text>Transfers a segment of a (1-&gt;4)-alpha-D-glucan to a new position in an acceptor, which may be glucose or a (1-&gt;4)-alpha-D-glucan.</text>
        <dbReference type="EC" id="2.4.1.25"/>
    </reaction>
</comment>
<dbReference type="InterPro" id="IPR017853">
    <property type="entry name" value="GH"/>
</dbReference>
<dbReference type="Gene3D" id="3.20.20.80">
    <property type="entry name" value="Glycosidases"/>
    <property type="match status" value="1"/>
</dbReference>
<evidence type="ECO:0000256" key="8">
    <source>
        <dbReference type="ARBA" id="ARBA00031423"/>
    </source>
</evidence>
<reference evidence="11" key="2">
    <citation type="journal article" date="2021" name="PeerJ">
        <title>Extensive microbial diversity within the chicken gut microbiome revealed by metagenomics and culture.</title>
        <authorList>
            <person name="Gilroy R."/>
            <person name="Ravi A."/>
            <person name="Getino M."/>
            <person name="Pursley I."/>
            <person name="Horton D.L."/>
            <person name="Alikhan N.F."/>
            <person name="Baker D."/>
            <person name="Gharbi K."/>
            <person name="Hall N."/>
            <person name="Watson M."/>
            <person name="Adriaenssens E.M."/>
            <person name="Foster-Nyarko E."/>
            <person name="Jarju S."/>
            <person name="Secka A."/>
            <person name="Antonio M."/>
            <person name="Oren A."/>
            <person name="Chaudhuri R.R."/>
            <person name="La Ragione R."/>
            <person name="Hildebrand F."/>
            <person name="Pallen M.J."/>
        </authorList>
    </citation>
    <scope>NUCLEOTIDE SEQUENCE</scope>
    <source>
        <strain evidence="11">CHK195-11698</strain>
    </source>
</reference>
<dbReference type="NCBIfam" id="NF011079">
    <property type="entry name" value="PRK14508.1-2"/>
    <property type="match status" value="1"/>
</dbReference>
<evidence type="ECO:0000256" key="5">
    <source>
        <dbReference type="ARBA" id="ARBA00022676"/>
    </source>
</evidence>
<comment type="caution">
    <text evidence="11">The sequence shown here is derived from an EMBL/GenBank/DDBJ whole genome shotgun (WGS) entry which is preliminary data.</text>
</comment>
<accession>A0A9D1HPP1</accession>
<evidence type="ECO:0000256" key="2">
    <source>
        <dbReference type="ARBA" id="ARBA00005684"/>
    </source>
</evidence>
<dbReference type="Proteomes" id="UP000824175">
    <property type="component" value="Unassembled WGS sequence"/>
</dbReference>
<name>A0A9D1HPP1_9FIRM</name>
<dbReference type="EC" id="2.4.1.25" evidence="3 10"/>
<gene>
    <name evidence="11" type="primary">malQ</name>
    <name evidence="11" type="ORF">IAD15_07780</name>
</gene>
<keyword evidence="6 10" id="KW-0808">Transferase</keyword>
<dbReference type="SUPFAM" id="SSF51445">
    <property type="entry name" value="(Trans)glycosidases"/>
    <property type="match status" value="1"/>
</dbReference>
<dbReference type="AlphaFoldDB" id="A0A9D1HPP1"/>
<sequence>MPKRTGILLPIPSLPGPYGIGDFGDEARHWIDQLALHHIYIWQILPINPLGYGHSPYQPFSSKAGEPLLISLDRLYQEGYIQKPEKPQPSSSVDYEAVSRYKAPYFHEAFMTMKKDEEKQKAFAAYVKRQPWVKDYGIFAAFKAIHQQRAWSEWEAPYQNYPQTKDPELIAQHDEEITYHMFLQFLFASQWQSLKDYAHAKKISILGDIPFYVGIDSLDVWMNQDEFLLDEQGRPTFIAGVPPDYFSPTGQRWGNPIYNWEHMQKNGYQFWIDRLAYVSTLFDIVRIDHFRAFDTYWKIPASCPTAIEGEWIEGPAYDFFDTVLKALPDLQIIAEDLGDLRDEVLELRDHYDFPGMQVIQFHLDPATDNAAIEKKENLVLYTGTHDNETLFGWYLELPFQKRRDIWNYLSEHGFTQSTIDWRLIAYCLATQANTVIFPVQDLLCLKNEARINTPGTLNNINWCWRLSDMTALEKQLAELETYIKQYERI</sequence>